<dbReference type="EMBL" id="JABEZV010000007">
    <property type="protein sequence ID" value="MBA0716080.1"/>
    <property type="molecule type" value="Genomic_DNA"/>
</dbReference>
<proteinExistence type="predicted"/>
<organism evidence="1 2">
    <name type="scientific">Gossypium laxum</name>
    <dbReference type="NCBI Taxonomy" id="34288"/>
    <lineage>
        <taxon>Eukaryota</taxon>
        <taxon>Viridiplantae</taxon>
        <taxon>Streptophyta</taxon>
        <taxon>Embryophyta</taxon>
        <taxon>Tracheophyta</taxon>
        <taxon>Spermatophyta</taxon>
        <taxon>Magnoliopsida</taxon>
        <taxon>eudicotyledons</taxon>
        <taxon>Gunneridae</taxon>
        <taxon>Pentapetalae</taxon>
        <taxon>rosids</taxon>
        <taxon>malvids</taxon>
        <taxon>Malvales</taxon>
        <taxon>Malvaceae</taxon>
        <taxon>Malvoideae</taxon>
        <taxon>Gossypium</taxon>
    </lineage>
</organism>
<dbReference type="AlphaFoldDB" id="A0A7J8ZWM6"/>
<dbReference type="Proteomes" id="UP000593574">
    <property type="component" value="Unassembled WGS sequence"/>
</dbReference>
<keyword evidence="2" id="KW-1185">Reference proteome</keyword>
<evidence type="ECO:0000313" key="1">
    <source>
        <dbReference type="EMBL" id="MBA0716080.1"/>
    </source>
</evidence>
<name>A0A7J8ZWM6_9ROSI</name>
<sequence length="39" mass="4634">NSQFYRSISIAFSRSFHLEFYLYLSTKVSVEVLQTSKTR</sequence>
<feature type="non-terminal residue" evidence="1">
    <location>
        <position position="1"/>
    </location>
</feature>
<comment type="caution">
    <text evidence="1">The sequence shown here is derived from an EMBL/GenBank/DDBJ whole genome shotgun (WGS) entry which is preliminary data.</text>
</comment>
<evidence type="ECO:0000313" key="2">
    <source>
        <dbReference type="Proteomes" id="UP000593574"/>
    </source>
</evidence>
<accession>A0A7J8ZWM6</accession>
<protein>
    <submittedName>
        <fullName evidence="1">Uncharacterized protein</fullName>
    </submittedName>
</protein>
<gene>
    <name evidence="1" type="ORF">Golax_014946</name>
</gene>
<reference evidence="1 2" key="1">
    <citation type="journal article" date="2019" name="Genome Biol. Evol.">
        <title>Insights into the evolution of the New World diploid cottons (Gossypium, subgenus Houzingenia) based on genome sequencing.</title>
        <authorList>
            <person name="Grover C.E."/>
            <person name="Arick M.A. 2nd"/>
            <person name="Thrash A."/>
            <person name="Conover J.L."/>
            <person name="Sanders W.S."/>
            <person name="Peterson D.G."/>
            <person name="Frelichowski J.E."/>
            <person name="Scheffler J.A."/>
            <person name="Scheffler B.E."/>
            <person name="Wendel J.F."/>
        </authorList>
    </citation>
    <scope>NUCLEOTIDE SEQUENCE [LARGE SCALE GENOMIC DNA]</scope>
    <source>
        <strain evidence="1">4</strain>
        <tissue evidence="1">Leaf</tissue>
    </source>
</reference>